<accession>A0A382N447</accession>
<dbReference type="AlphaFoldDB" id="A0A382N447"/>
<protein>
    <submittedName>
        <fullName evidence="1">Uncharacterized protein</fullName>
    </submittedName>
</protein>
<reference evidence="1" key="1">
    <citation type="submission" date="2018-05" db="EMBL/GenBank/DDBJ databases">
        <authorList>
            <person name="Lanie J.A."/>
            <person name="Ng W.-L."/>
            <person name="Kazmierczak K.M."/>
            <person name="Andrzejewski T.M."/>
            <person name="Davidsen T.M."/>
            <person name="Wayne K.J."/>
            <person name="Tettelin H."/>
            <person name="Glass J.I."/>
            <person name="Rusch D."/>
            <person name="Podicherti R."/>
            <person name="Tsui H.-C.T."/>
            <person name="Winkler M.E."/>
        </authorList>
    </citation>
    <scope>NUCLEOTIDE SEQUENCE</scope>
</reference>
<name>A0A382N447_9ZZZZ</name>
<proteinExistence type="predicted"/>
<organism evidence="1">
    <name type="scientific">marine metagenome</name>
    <dbReference type="NCBI Taxonomy" id="408172"/>
    <lineage>
        <taxon>unclassified sequences</taxon>
        <taxon>metagenomes</taxon>
        <taxon>ecological metagenomes</taxon>
    </lineage>
</organism>
<dbReference type="EMBL" id="UINC01097875">
    <property type="protein sequence ID" value="SVC55949.1"/>
    <property type="molecule type" value="Genomic_DNA"/>
</dbReference>
<sequence length="77" mass="9187">MALILKEFTNHHNGLHGVIMGLYTPYIPGQRMNRSERIQERIRQWRNRRSETVFFKNTFDDATNLQVDLNKLLQEVS</sequence>
<gene>
    <name evidence="1" type="ORF">METZ01_LOCUS308803</name>
</gene>
<evidence type="ECO:0000313" key="1">
    <source>
        <dbReference type="EMBL" id="SVC55949.1"/>
    </source>
</evidence>